<reference evidence="1" key="1">
    <citation type="submission" date="2019-03" db="EMBL/GenBank/DDBJ databases">
        <title>WGS assembly of Setaria viridis.</title>
        <authorList>
            <person name="Huang P."/>
            <person name="Jenkins J."/>
            <person name="Grimwood J."/>
            <person name="Barry K."/>
            <person name="Healey A."/>
            <person name="Mamidi S."/>
            <person name="Sreedasyam A."/>
            <person name="Shu S."/>
            <person name="Feldman M."/>
            <person name="Wu J."/>
            <person name="Yu Y."/>
            <person name="Chen C."/>
            <person name="Johnson J."/>
            <person name="Rokhsar D."/>
            <person name="Baxter I."/>
            <person name="Schmutz J."/>
            <person name="Brutnell T."/>
            <person name="Kellogg E."/>
        </authorList>
    </citation>
    <scope>NUCLEOTIDE SEQUENCE [LARGE SCALE GENOMIC DNA]</scope>
</reference>
<protein>
    <submittedName>
        <fullName evidence="1">Uncharacterized protein</fullName>
    </submittedName>
</protein>
<dbReference type="Proteomes" id="UP000298652">
    <property type="component" value="Chromosome 7"/>
</dbReference>
<organism evidence="1 2">
    <name type="scientific">Setaria viridis</name>
    <name type="common">Green bristlegrass</name>
    <name type="synonym">Setaria italica subsp. viridis</name>
    <dbReference type="NCBI Taxonomy" id="4556"/>
    <lineage>
        <taxon>Eukaryota</taxon>
        <taxon>Viridiplantae</taxon>
        <taxon>Streptophyta</taxon>
        <taxon>Embryophyta</taxon>
        <taxon>Tracheophyta</taxon>
        <taxon>Spermatophyta</taxon>
        <taxon>Magnoliopsida</taxon>
        <taxon>Liliopsida</taxon>
        <taxon>Poales</taxon>
        <taxon>Poaceae</taxon>
        <taxon>PACMAD clade</taxon>
        <taxon>Panicoideae</taxon>
        <taxon>Panicodae</taxon>
        <taxon>Paniceae</taxon>
        <taxon>Cenchrinae</taxon>
        <taxon>Setaria</taxon>
    </lineage>
</organism>
<proteinExistence type="predicted"/>
<evidence type="ECO:0000313" key="1">
    <source>
        <dbReference type="EMBL" id="TKW03476.1"/>
    </source>
</evidence>
<evidence type="ECO:0000313" key="2">
    <source>
        <dbReference type="Proteomes" id="UP000298652"/>
    </source>
</evidence>
<sequence length="32" mass="3652">MQLPSLPRTPSSMLTHLQFDVHHQHLTPLSTT</sequence>
<dbReference type="AlphaFoldDB" id="A0A4V6D3P6"/>
<gene>
    <name evidence="1" type="ORF">SEVIR_7G026905v2</name>
</gene>
<name>A0A4V6D3P6_SETVI</name>
<accession>A0A4V6D3P6</accession>
<dbReference type="EMBL" id="CM016558">
    <property type="protein sequence ID" value="TKW03476.1"/>
    <property type="molecule type" value="Genomic_DNA"/>
</dbReference>
<dbReference type="Gramene" id="TKW03476">
    <property type="protein sequence ID" value="TKW03476"/>
    <property type="gene ID" value="SEVIR_7G026905v2"/>
</dbReference>
<keyword evidence="2" id="KW-1185">Reference proteome</keyword>